<reference evidence="4 5" key="1">
    <citation type="submission" date="2022-10" db="EMBL/GenBank/DDBJ databases">
        <title>Chitinophaga nivalis PC15 sp. nov., isolated from Pyeongchang county, South Korea.</title>
        <authorList>
            <person name="Trinh H.N."/>
        </authorList>
    </citation>
    <scope>NUCLEOTIDE SEQUENCE [LARGE SCALE GENOMIC DNA]</scope>
    <source>
        <strain evidence="4 5">PC14</strain>
    </source>
</reference>
<keyword evidence="5" id="KW-1185">Reference proteome</keyword>
<dbReference type="EMBL" id="JAPDNS010000001">
    <property type="protein sequence ID" value="MCW3483941.1"/>
    <property type="molecule type" value="Genomic_DNA"/>
</dbReference>
<name>A0ABT3IJ01_9BACT</name>
<evidence type="ECO:0000313" key="4">
    <source>
        <dbReference type="EMBL" id="MCW3483941.1"/>
    </source>
</evidence>
<dbReference type="InterPro" id="IPR045619">
    <property type="entry name" value="DUF6443"/>
</dbReference>
<evidence type="ECO:0000256" key="1">
    <source>
        <dbReference type="SAM" id="MobiDB-lite"/>
    </source>
</evidence>
<dbReference type="InterPro" id="IPR024079">
    <property type="entry name" value="MetalloPept_cat_dom_sf"/>
</dbReference>
<feature type="signal peptide" evidence="2">
    <location>
        <begin position="1"/>
        <end position="25"/>
    </location>
</feature>
<feature type="region of interest" description="Disordered" evidence="1">
    <location>
        <begin position="1375"/>
        <end position="1411"/>
    </location>
</feature>
<sequence length="1411" mass="156879">MKQRISILLPALCGLCMAGPLVLEAQNRPDNNSKQPVVPVQPTPPGYTNNVINYVRTWEPFKPFTDVAVVISNVDVTQVKQTTQYFDGLGRLLQTVGKGSSPAKKDLVTPVVYDAFGRERYQYLPYVATGADGQFKQQPFTEQASFMNTTYGNKEQVHYAETAFDGSPLNRPLRNFAPGNSWGSVGGNKPVTNEYQVNAVTDTVISWTLPAAGGMPVRSGSYAPGTLYKEVLKDERGFSVVEFKDKEGQVVLKKVQVQPTVATGHSGWLSTYYIYDDLNNLRFVLSPKAVAWLAGNNWQLNATVVAELCFQYRYDGRKRMIEKWVPGVQVPTELVHDTRNRQVFFRDAVMAAKNQWLVTLYDALDRVTMKALYNVPDSRQTLQNTLDALTGANPVPVLDQAKLTPLSYTYYDNYDYAGAQPFRNTDMDKLITGEPNAEPISTTNGTGWGQITGQKVRVLNTDQWLLATTYYDAKGRVIQVISDNLSGSRDAVSTRYNFSDKVVATYLHHANVKSTQTPATRILTLMSYDHGNRVTKIQQQLNSLPVKTLVVNEYNELGLLKKKTLGNNLESLEYDYNIRGWLKGINKNYIQSDVAHFFGMELSYDYGYTTNQLNGNIAGVTWRSKGDGQRRSYGYTYDAANRLLKADFAQLYNIWDNSRGVNFDVVLGNGTDPNTAYDANGNIKAMTQHGMKNGTSNAIDKLTYTYRNDGNRLQGVVDDVVDPSSVLGDFKELNGKNNQDYDYDKNGNLIQDLNKGIALNGITYNYLNLPDKVDMGSKGIIYYQYDAAGNKLRKTVEDKTVNPVKRTVTDYMGGFIYRNDTLQHFPHEEGRVRWVVKAGQPGAPVYDYFVRDHQQSTRMILTEQTDFSLYAATMEKASAAKENALFSNIEETRAPKPAGYPGAQAGDKNEFLAKLNAKSGGKKIGPSLVLKVMAGDTVQLGAQAFYKSQGPADNKQAMAPAETMLADLAAAFSGSGIQEAGAHGVAGQAATTPFTTNFYQHDYQRMKEKDPERYNTDKPKAYLNFVLFDEQFKLVDENSGVKSVKATPDQLQTLVQEKTVMKRSGYLYVYTSNESAQDVYFDNVTAGLSPGPILEETHYYPFGLTMAGISGTALTGGKYPENRSKYNGKELQQKEFADESGLEWYDYGKRMYDAQLGRWHSIDPLLDKSIDVSPYTYVRNNPITKVDPDGNTDYDVVIKTTKDAKTGAITRTVDISIKYNVINLSGTSIYNATQVAGSGYNDATYSTTLDVKKGEAGAKQDMKMIVNVSIEHKMATNINQVNNAENVMLVVDDVQKSKPTDKLEPAGRAELQGQTAAVEGKSISNKNLVQHEMGHNMGLTHVEGDNTNMMNPTPKNNKTTEKQRKQMYGVFGGMQDGSHHMGPKNAQKEAKEFLEKTNNSYDQEKAKKAGF</sequence>
<comment type="caution">
    <text evidence="4">The sequence shown here is derived from an EMBL/GenBank/DDBJ whole genome shotgun (WGS) entry which is preliminary data.</text>
</comment>
<dbReference type="PANTHER" id="PTHR32305:SF15">
    <property type="entry name" value="PROTEIN RHSA-RELATED"/>
    <property type="match status" value="1"/>
</dbReference>
<evidence type="ECO:0000256" key="2">
    <source>
        <dbReference type="SAM" id="SignalP"/>
    </source>
</evidence>
<feature type="chain" id="PRO_5046196005" evidence="2">
    <location>
        <begin position="26"/>
        <end position="1411"/>
    </location>
</feature>
<proteinExistence type="predicted"/>
<dbReference type="Gene3D" id="3.40.390.10">
    <property type="entry name" value="Collagenase (Catalytic Domain)"/>
    <property type="match status" value="1"/>
</dbReference>
<evidence type="ECO:0000259" key="3">
    <source>
        <dbReference type="Pfam" id="PF20041"/>
    </source>
</evidence>
<dbReference type="Proteomes" id="UP001207742">
    <property type="component" value="Unassembled WGS sequence"/>
</dbReference>
<dbReference type="PANTHER" id="PTHR32305">
    <property type="match status" value="1"/>
</dbReference>
<feature type="compositionally biased region" description="Basic and acidic residues" evidence="1">
    <location>
        <begin position="1386"/>
        <end position="1395"/>
    </location>
</feature>
<protein>
    <submittedName>
        <fullName evidence="4">RHS repeat-associated core domain-containing protein</fullName>
    </submittedName>
</protein>
<evidence type="ECO:0000313" key="5">
    <source>
        <dbReference type="Proteomes" id="UP001207742"/>
    </source>
</evidence>
<gene>
    <name evidence="4" type="ORF">OL497_08555</name>
</gene>
<dbReference type="Gene3D" id="2.180.10.10">
    <property type="entry name" value="RHS repeat-associated core"/>
    <property type="match status" value="2"/>
</dbReference>
<accession>A0ABT3IJ01</accession>
<dbReference type="NCBIfam" id="TIGR03696">
    <property type="entry name" value="Rhs_assc_core"/>
    <property type="match status" value="1"/>
</dbReference>
<organism evidence="4 5">
    <name type="scientific">Chitinophaga nivalis</name>
    <dbReference type="NCBI Taxonomy" id="2991709"/>
    <lineage>
        <taxon>Bacteria</taxon>
        <taxon>Pseudomonadati</taxon>
        <taxon>Bacteroidota</taxon>
        <taxon>Chitinophagia</taxon>
        <taxon>Chitinophagales</taxon>
        <taxon>Chitinophagaceae</taxon>
        <taxon>Chitinophaga</taxon>
    </lineage>
</organism>
<dbReference type="InterPro" id="IPR050708">
    <property type="entry name" value="T6SS_VgrG/RHS"/>
</dbReference>
<dbReference type="InterPro" id="IPR022385">
    <property type="entry name" value="Rhs_assc_core"/>
</dbReference>
<dbReference type="Pfam" id="PF20041">
    <property type="entry name" value="DUF6443"/>
    <property type="match status" value="1"/>
</dbReference>
<dbReference type="RefSeq" id="WP_264729460.1">
    <property type="nucleotide sequence ID" value="NZ_JAPDNR010000001.1"/>
</dbReference>
<feature type="domain" description="DUF6443" evidence="3">
    <location>
        <begin position="57"/>
        <end position="196"/>
    </location>
</feature>
<feature type="compositionally biased region" description="Basic and acidic residues" evidence="1">
    <location>
        <begin position="1402"/>
        <end position="1411"/>
    </location>
</feature>
<keyword evidence="2" id="KW-0732">Signal</keyword>